<name>A0A7J9PDU7_METMI</name>
<organism evidence="1 2">
    <name type="scientific">Methanococcus maripaludis</name>
    <name type="common">Methanococcus deltae</name>
    <dbReference type="NCBI Taxonomy" id="39152"/>
    <lineage>
        <taxon>Archaea</taxon>
        <taxon>Methanobacteriati</taxon>
        <taxon>Methanobacteriota</taxon>
        <taxon>Methanomada group</taxon>
        <taxon>Methanococci</taxon>
        <taxon>Methanococcales</taxon>
        <taxon>Methanococcaceae</taxon>
        <taxon>Methanococcus</taxon>
    </lineage>
</organism>
<gene>
    <name evidence="1" type="ORF">HNP91_001796</name>
</gene>
<proteinExistence type="predicted"/>
<reference evidence="1 2" key="1">
    <citation type="submission" date="2020-07" db="EMBL/GenBank/DDBJ databases">
        <title>Genomic Encyclopedia of Type Strains, Phase IV (KMG-V): Genome sequencing to study the core and pangenomes of soil and plant-associated prokaryotes.</title>
        <authorList>
            <person name="Whitman W."/>
        </authorList>
    </citation>
    <scope>NUCLEOTIDE SEQUENCE [LARGE SCALE GENOMIC DNA]</scope>
    <source>
        <strain evidence="1 2">C9</strain>
    </source>
</reference>
<sequence>MSGEKLGNDEKDVFYDILKIYSKDDLLEKHVNILGREFGTKDGDGRSIPKNIILNLVNDEWTPELKQDLIDDYLKTTYESKPAGGYVLNLNTNVDKSQFIALLTPHLAKITENVEEVGFEIIPNEDPNILNAQYIDYDVTYELSVIGTIVPKTSLRAMYFTVDFDKRKVYFKDTEPSKFLRCYGMLKNKVMIEFEGTYREEDYQMDPERFNGQINVRFMHFVDDLRMLLTVRNSDRLRTRAGNGDFYTNKIEDEDSKFSKFEDRFKRYSPEKKEKYALITKLIETEADFDETEFLEALSQMPLPTGYKSEEFFENAFRVSHIYLDTKMVNENRLRQMNLERIPGINDINKLKLEGSEIFENEMVHYCNTAGGRSLGVGGIIKHGDYDYELDIKYAINFKNSVKPYFIRLNFKGTGTKKRMVKDEQMIEDLQCTYDLVNSLYELTFSDIQ</sequence>
<dbReference type="RefSeq" id="WP_181522080.1">
    <property type="nucleotide sequence ID" value="NZ_JACDUM010000004.1"/>
</dbReference>
<protein>
    <submittedName>
        <fullName evidence="1">Uncharacterized protein</fullName>
    </submittedName>
</protein>
<dbReference type="Proteomes" id="UP000568063">
    <property type="component" value="Unassembled WGS sequence"/>
</dbReference>
<evidence type="ECO:0000313" key="1">
    <source>
        <dbReference type="EMBL" id="MBA2860964.1"/>
    </source>
</evidence>
<accession>A0A7J9PDU7</accession>
<dbReference type="EMBL" id="JACDUM010000004">
    <property type="protein sequence ID" value="MBA2860964.1"/>
    <property type="molecule type" value="Genomic_DNA"/>
</dbReference>
<evidence type="ECO:0000313" key="2">
    <source>
        <dbReference type="Proteomes" id="UP000568063"/>
    </source>
</evidence>
<comment type="caution">
    <text evidence="1">The sequence shown here is derived from an EMBL/GenBank/DDBJ whole genome shotgun (WGS) entry which is preliminary data.</text>
</comment>
<dbReference type="AlphaFoldDB" id="A0A7J9PDU7"/>